<protein>
    <recommendedName>
        <fullName evidence="4">GIY-YIG domain-containing protein</fullName>
    </recommendedName>
</protein>
<evidence type="ECO:0000313" key="2">
    <source>
        <dbReference type="EMBL" id="MBX0298149.1"/>
    </source>
</evidence>
<feature type="compositionally biased region" description="Polar residues" evidence="1">
    <location>
        <begin position="128"/>
        <end position="141"/>
    </location>
</feature>
<dbReference type="Gene3D" id="3.40.1440.10">
    <property type="entry name" value="GIY-YIG endonuclease"/>
    <property type="match status" value="1"/>
</dbReference>
<dbReference type="InterPro" id="IPR035901">
    <property type="entry name" value="GIY-YIG_endonuc_sf"/>
</dbReference>
<proteinExistence type="predicted"/>
<dbReference type="RefSeq" id="WP_220582729.1">
    <property type="nucleotide sequence ID" value="NZ_RKLT01000041.1"/>
</dbReference>
<reference evidence="2 3" key="1">
    <citation type="submission" date="2021-06" db="EMBL/GenBank/DDBJ databases">
        <title>Halomicroarcula sp. a new haloarchaeum isolated from saline soil.</title>
        <authorList>
            <person name="Duran-Viseras A."/>
            <person name="Sanchez-Porro C."/>
            <person name="Ventosa A."/>
        </authorList>
    </citation>
    <scope>NUCLEOTIDE SEQUENCE [LARGE SCALE GENOMIC DNA]</scope>
    <source>
        <strain evidence="2 3">F27</strain>
    </source>
</reference>
<accession>A0AAW4PJI9</accession>
<dbReference type="EMBL" id="RKLT01000041">
    <property type="protein sequence ID" value="MBX0298149.1"/>
    <property type="molecule type" value="Genomic_DNA"/>
</dbReference>
<gene>
    <name evidence="2" type="ORF">EGH23_25140</name>
</gene>
<evidence type="ECO:0000313" key="3">
    <source>
        <dbReference type="Proteomes" id="UP001430455"/>
    </source>
</evidence>
<name>A0AAW4PJI9_9EURY</name>
<feature type="region of interest" description="Disordered" evidence="1">
    <location>
        <begin position="116"/>
        <end position="146"/>
    </location>
</feature>
<dbReference type="AlphaFoldDB" id="A0AAW4PJI9"/>
<evidence type="ECO:0008006" key="4">
    <source>
        <dbReference type="Google" id="ProtNLM"/>
    </source>
</evidence>
<evidence type="ECO:0000256" key="1">
    <source>
        <dbReference type="SAM" id="MobiDB-lite"/>
    </source>
</evidence>
<keyword evidence="3" id="KW-1185">Reference proteome</keyword>
<organism evidence="2 3">
    <name type="scientific">Haloarcula nitratireducens</name>
    <dbReference type="NCBI Taxonomy" id="2487749"/>
    <lineage>
        <taxon>Archaea</taxon>
        <taxon>Methanobacteriati</taxon>
        <taxon>Methanobacteriota</taxon>
        <taxon>Stenosarchaea group</taxon>
        <taxon>Halobacteria</taxon>
        <taxon>Halobacteriales</taxon>
        <taxon>Haloarculaceae</taxon>
        <taxon>Haloarcula</taxon>
    </lineage>
</organism>
<comment type="caution">
    <text evidence="2">The sequence shown here is derived from an EMBL/GenBank/DDBJ whole genome shotgun (WGS) entry which is preliminary data.</text>
</comment>
<dbReference type="Proteomes" id="UP001430455">
    <property type="component" value="Unassembled WGS sequence"/>
</dbReference>
<sequence>MQDNTRHQVRKLKAQDKSQLKQSLADELDGIYNRQITNSLRNDLMTACFGQIEPKQGPFEKVQSHENYSPSWSNKKQLATALRMSLSERVDRPEHDGITSLNKQVIAELIVAIRQTDTSTQDRDPKSEQSGTAPERTNVSDSPFDDTLPAADFDNYALYTWIVERRTTSAGEHGVYVLDCTPPIGEDEDFRVSSLRQDVSQKSNTGQSLTKIEKAAAALNRGERLYYVGYASDVPTRIRQHVSGADSGGAKFTNLFSPQALVDVSWYQTEMTARSEERRRATELTVSGESFGYAE</sequence>